<dbReference type="InParanoid" id="I1CAE0"/>
<reference evidence="2 3" key="1">
    <citation type="journal article" date="2009" name="PLoS Genet.">
        <title>Genomic analysis of the basal lineage fungus Rhizopus oryzae reveals a whole-genome duplication.</title>
        <authorList>
            <person name="Ma L.-J."/>
            <person name="Ibrahim A.S."/>
            <person name="Skory C."/>
            <person name="Grabherr M.G."/>
            <person name="Burger G."/>
            <person name="Butler M."/>
            <person name="Elias M."/>
            <person name="Idnurm A."/>
            <person name="Lang B.F."/>
            <person name="Sone T."/>
            <person name="Abe A."/>
            <person name="Calvo S.E."/>
            <person name="Corrochano L.M."/>
            <person name="Engels R."/>
            <person name="Fu J."/>
            <person name="Hansberg W."/>
            <person name="Kim J.-M."/>
            <person name="Kodira C.D."/>
            <person name="Koehrsen M.J."/>
            <person name="Liu B."/>
            <person name="Miranda-Saavedra D."/>
            <person name="O'Leary S."/>
            <person name="Ortiz-Castellanos L."/>
            <person name="Poulter R."/>
            <person name="Rodriguez-Romero J."/>
            <person name="Ruiz-Herrera J."/>
            <person name="Shen Y.-Q."/>
            <person name="Zeng Q."/>
            <person name="Galagan J."/>
            <person name="Birren B.W."/>
            <person name="Cuomo C.A."/>
            <person name="Wickes B.L."/>
        </authorList>
    </citation>
    <scope>NUCLEOTIDE SEQUENCE [LARGE SCALE GENOMIC DNA]</scope>
    <source>
        <strain evidence="3">RA 99-880 / ATCC MYA-4621 / FGSC 9543 / NRRL 43880</strain>
    </source>
</reference>
<evidence type="ECO:0000313" key="3">
    <source>
        <dbReference type="Proteomes" id="UP000009138"/>
    </source>
</evidence>
<gene>
    <name evidence="2" type="ORF">RO3G_10130</name>
</gene>
<evidence type="ECO:0000256" key="1">
    <source>
        <dbReference type="SAM" id="MobiDB-lite"/>
    </source>
</evidence>
<dbReference type="AlphaFoldDB" id="I1CAE0"/>
<keyword evidence="3" id="KW-1185">Reference proteome</keyword>
<name>I1CAE0_RHIO9</name>
<proteinExistence type="predicted"/>
<feature type="compositionally biased region" description="Low complexity" evidence="1">
    <location>
        <begin position="112"/>
        <end position="126"/>
    </location>
</feature>
<dbReference type="GeneID" id="93617096"/>
<dbReference type="EMBL" id="CH476738">
    <property type="protein sequence ID" value="EIE85420.1"/>
    <property type="molecule type" value="Genomic_DNA"/>
</dbReference>
<dbReference type="Proteomes" id="UP000009138">
    <property type="component" value="Unassembled WGS sequence"/>
</dbReference>
<sequence>MRIVLPLNKIIAIDKPLVFQFAENIKVRIASGNNSEDVNDDINAAYNCIMDVWKQVPNMETLDRRQEASVTSSSFFSLDGLINNISPAALPAIFMNRFINHHQNDESDHDSSSQASGDQSSQALTATRHRRSSSLSALRHYITPSYIYNRLSWSQDLLSVDTVSRRFTLELYK</sequence>
<dbReference type="OrthoDB" id="10261837at2759"/>
<dbReference type="VEuPathDB" id="FungiDB:RO3G_10130"/>
<organism evidence="2 3">
    <name type="scientific">Rhizopus delemar (strain RA 99-880 / ATCC MYA-4621 / FGSC 9543 / NRRL 43880)</name>
    <name type="common">Mucormycosis agent</name>
    <name type="synonym">Rhizopus arrhizus var. delemar</name>
    <dbReference type="NCBI Taxonomy" id="246409"/>
    <lineage>
        <taxon>Eukaryota</taxon>
        <taxon>Fungi</taxon>
        <taxon>Fungi incertae sedis</taxon>
        <taxon>Mucoromycota</taxon>
        <taxon>Mucoromycotina</taxon>
        <taxon>Mucoromycetes</taxon>
        <taxon>Mucorales</taxon>
        <taxon>Mucorineae</taxon>
        <taxon>Rhizopodaceae</taxon>
        <taxon>Rhizopus</taxon>
    </lineage>
</organism>
<evidence type="ECO:0000313" key="2">
    <source>
        <dbReference type="EMBL" id="EIE85420.1"/>
    </source>
</evidence>
<protein>
    <submittedName>
        <fullName evidence="2">Uncharacterized protein</fullName>
    </submittedName>
</protein>
<dbReference type="RefSeq" id="XP_067520816.1">
    <property type="nucleotide sequence ID" value="XM_067664715.1"/>
</dbReference>
<dbReference type="STRING" id="246409.I1CAE0"/>
<feature type="region of interest" description="Disordered" evidence="1">
    <location>
        <begin position="104"/>
        <end position="128"/>
    </location>
</feature>
<accession>I1CAE0</accession>